<dbReference type="AlphaFoldDB" id="F4H5V7"/>
<dbReference type="EMBL" id="CP002666">
    <property type="protein sequence ID" value="AEE45557.1"/>
    <property type="molecule type" value="Genomic_DNA"/>
</dbReference>
<organism evidence="3 4">
    <name type="scientific">Cellulomonas fimi (strain ATCC 484 / DSM 20113 / JCM 1341 / CCUG 24087 / LMG 16345 / NBRC 15513 / NCIMB 8980 / NCTC 7547 / NRS-133)</name>
    <dbReference type="NCBI Taxonomy" id="590998"/>
    <lineage>
        <taxon>Bacteria</taxon>
        <taxon>Bacillati</taxon>
        <taxon>Actinomycetota</taxon>
        <taxon>Actinomycetes</taxon>
        <taxon>Micrococcales</taxon>
        <taxon>Cellulomonadaceae</taxon>
        <taxon>Cellulomonas</taxon>
    </lineage>
</organism>
<evidence type="ECO:0000256" key="2">
    <source>
        <dbReference type="SAM" id="Phobius"/>
    </source>
</evidence>
<protein>
    <recommendedName>
        <fullName evidence="5">PQ loop repeat protein</fullName>
    </recommendedName>
</protein>
<keyword evidence="4" id="KW-1185">Reference proteome</keyword>
<dbReference type="eggNOG" id="ENOG5032YRF">
    <property type="taxonomic scope" value="Bacteria"/>
</dbReference>
<evidence type="ECO:0000313" key="3">
    <source>
        <dbReference type="EMBL" id="AEE45557.1"/>
    </source>
</evidence>
<dbReference type="Proteomes" id="UP000008460">
    <property type="component" value="Chromosome"/>
</dbReference>
<dbReference type="KEGG" id="cfi:Celf_1422"/>
<name>F4H5V7_CELFA</name>
<dbReference type="STRING" id="590998.Celf_1422"/>
<dbReference type="HOGENOM" id="CLU_170991_0_0_11"/>
<dbReference type="Gene3D" id="1.20.1280.290">
    <property type="match status" value="1"/>
</dbReference>
<feature type="transmembrane region" description="Helical" evidence="2">
    <location>
        <begin position="6"/>
        <end position="24"/>
    </location>
</feature>
<gene>
    <name evidence="3" type="ordered locus">Celf_1422</name>
</gene>
<evidence type="ECO:0000313" key="4">
    <source>
        <dbReference type="Proteomes" id="UP000008460"/>
    </source>
</evidence>
<keyword evidence="2" id="KW-0812">Transmembrane</keyword>
<reference evidence="3 4" key="1">
    <citation type="submission" date="2011-04" db="EMBL/GenBank/DDBJ databases">
        <title>Complete sequence of Cellulomonas fimi ATCC 484.</title>
        <authorList>
            <consortium name="US DOE Joint Genome Institute"/>
            <person name="Lucas S."/>
            <person name="Han J."/>
            <person name="Lapidus A."/>
            <person name="Cheng J.-F."/>
            <person name="Goodwin L."/>
            <person name="Pitluck S."/>
            <person name="Peters L."/>
            <person name="Chertkov O."/>
            <person name="Detter J.C."/>
            <person name="Han C."/>
            <person name="Tapia R."/>
            <person name="Land M."/>
            <person name="Hauser L."/>
            <person name="Kyrpides N."/>
            <person name="Ivanova N."/>
            <person name="Ovchinnikova G."/>
            <person name="Pagani I."/>
            <person name="Mead D."/>
            <person name="Brumm P."/>
            <person name="Woyke T."/>
        </authorList>
    </citation>
    <scope>NUCLEOTIDE SEQUENCE [LARGE SCALE GENOMIC DNA]</scope>
    <source>
        <strain evidence="4">ATCC 484 / DSM 20113 / JCM 1341 / NBRC 15513 / NCIMB 8980 / NCTC 7547</strain>
    </source>
</reference>
<proteinExistence type="predicted"/>
<keyword evidence="2" id="KW-1133">Transmembrane helix</keyword>
<dbReference type="RefSeq" id="WP_013770583.1">
    <property type="nucleotide sequence ID" value="NC_015514.1"/>
</dbReference>
<feature type="region of interest" description="Disordered" evidence="1">
    <location>
        <begin position="91"/>
        <end position="121"/>
    </location>
</feature>
<evidence type="ECO:0008006" key="5">
    <source>
        <dbReference type="Google" id="ProtNLM"/>
    </source>
</evidence>
<evidence type="ECO:0000256" key="1">
    <source>
        <dbReference type="SAM" id="MobiDB-lite"/>
    </source>
</evidence>
<feature type="transmembrane region" description="Helical" evidence="2">
    <location>
        <begin position="61"/>
        <end position="81"/>
    </location>
</feature>
<sequence length="121" mass="13266">MDLPVLAGTVAGLLFAASALPMLVKAWRTRDVSSYSVGNLVLACVGNVVYTLYVLDLPPGPVWAMHAFYTTTTTAMLVWYVRWRRPRRHAELPTTTSGRRSPALRPAGVSDPTVVDRGIRP</sequence>
<keyword evidence="2" id="KW-0472">Membrane</keyword>
<feature type="transmembrane region" description="Helical" evidence="2">
    <location>
        <begin position="36"/>
        <end position="55"/>
    </location>
</feature>
<accession>F4H5V7</accession>